<evidence type="ECO:0000313" key="8">
    <source>
        <dbReference type="EMBL" id="KAG0650918.1"/>
    </source>
</evidence>
<dbReference type="InterPro" id="IPR041640">
    <property type="entry name" value="Tyrosinase_C"/>
</dbReference>
<dbReference type="PANTHER" id="PTHR11474">
    <property type="entry name" value="TYROSINASE FAMILY MEMBER"/>
    <property type="match status" value="1"/>
</dbReference>
<dbReference type="OrthoDB" id="6132182at2759"/>
<sequence length="603" mass="66646">MSSIRLPFWLLVFTAALWPHAVNARRSYDYGADTSSILKRQIPGIYPVTGIPTGQGPGGSVPLRQEIRTLEQDPTTWTLYILALDFMQYTNQSELLSWYQVAGIHGRPFEPYDNVQPTSGNGHNGYCTHVSILFPCWHRPYLALYEQVLYDLIQNIASMWPAGATRDQYVAAAVNFRIPYWDWAAHPPAGQSILPSSIGGSPTVTVDGPSGEQLIANPLWDYEFKPLDISQGGLPDAPFNQWRTTMRYPTTKDGSAVSQNNIMMQQLDNNANSLRSRLFNLFTSSQSYSQFSNEAWYNGVDPSSGHDSIESVHDQIHGLTGGGGHMTYIEYSSFDPIFFLHHAMVDRCFAMWQVMYPQTYVVSEPARYSSFTNSAGGMQTSSSDLTPFYRDTNGDFWTPDSVRTTETFGYAYPETANAPGADLFTQVVIAINNLYGASSTAQKRDGSLGSSTVQRREPGTQYSEWIANIKVEKYALGEPFFINLSIGDNFVGSHFVFTKAATSDCSTCDPNQFIRASIPITDALMSETSCGKLASMQPADVKPFLASNLKYTLTRVDSQEVEDGEVPSLTITIVSANVTAPVDECQLPVWGEVVGHLISKGAE</sequence>
<protein>
    <submittedName>
        <fullName evidence="8">Monophenol monooxygenase</fullName>
    </submittedName>
</protein>
<dbReference type="InterPro" id="IPR008922">
    <property type="entry name" value="Di-copper_centre_dom_sf"/>
</dbReference>
<gene>
    <name evidence="8" type="ORF">D0Z07_2204</name>
</gene>
<evidence type="ECO:0000259" key="7">
    <source>
        <dbReference type="PROSITE" id="PS00498"/>
    </source>
</evidence>
<proteinExistence type="predicted"/>
<evidence type="ECO:0000259" key="6">
    <source>
        <dbReference type="PROSITE" id="PS00497"/>
    </source>
</evidence>
<dbReference type="GO" id="GO:0004497">
    <property type="term" value="F:monooxygenase activity"/>
    <property type="evidence" value="ECO:0007669"/>
    <property type="project" value="UniProtKB-KW"/>
</dbReference>
<comment type="caution">
    <text evidence="8">The sequence shown here is derived from an EMBL/GenBank/DDBJ whole genome shotgun (WGS) entry which is preliminary data.</text>
</comment>
<dbReference type="InterPro" id="IPR050316">
    <property type="entry name" value="Tyrosinase/Hemocyanin"/>
</dbReference>
<dbReference type="EMBL" id="VNKQ01000005">
    <property type="protein sequence ID" value="KAG0650918.1"/>
    <property type="molecule type" value="Genomic_DNA"/>
</dbReference>
<feature type="domain" description="Tyrosinase copper-binding" evidence="6">
    <location>
        <begin position="129"/>
        <end position="146"/>
    </location>
</feature>
<dbReference type="Pfam" id="PF18132">
    <property type="entry name" value="Tyrosinase_C"/>
    <property type="match status" value="1"/>
</dbReference>
<comment type="cofactor">
    <cofactor evidence="1">
        <name>Cu(2+)</name>
        <dbReference type="ChEBI" id="CHEBI:29036"/>
    </cofactor>
</comment>
<feature type="signal peptide" evidence="5">
    <location>
        <begin position="1"/>
        <end position="24"/>
    </location>
</feature>
<organism evidence="8 9">
    <name type="scientific">Hyphodiscus hymeniophilus</name>
    <dbReference type="NCBI Taxonomy" id="353542"/>
    <lineage>
        <taxon>Eukaryota</taxon>
        <taxon>Fungi</taxon>
        <taxon>Dikarya</taxon>
        <taxon>Ascomycota</taxon>
        <taxon>Pezizomycotina</taxon>
        <taxon>Leotiomycetes</taxon>
        <taxon>Helotiales</taxon>
        <taxon>Hyphodiscaceae</taxon>
        <taxon>Hyphodiscus</taxon>
    </lineage>
</organism>
<dbReference type="PROSITE" id="PS00497">
    <property type="entry name" value="TYROSINASE_1"/>
    <property type="match status" value="1"/>
</dbReference>
<keyword evidence="9" id="KW-1185">Reference proteome</keyword>
<dbReference type="PROSITE" id="PS00498">
    <property type="entry name" value="TYROSINASE_2"/>
    <property type="match status" value="1"/>
</dbReference>
<dbReference type="AlphaFoldDB" id="A0A9P6VMU7"/>
<name>A0A9P6VMU7_9HELO</name>
<dbReference type="Gene3D" id="1.10.1280.10">
    <property type="entry name" value="Di-copper center containing domain from catechol oxidase"/>
    <property type="match status" value="1"/>
</dbReference>
<reference evidence="8" key="1">
    <citation type="submission" date="2019-07" db="EMBL/GenBank/DDBJ databases">
        <title>Hyphodiscus hymeniophilus genome sequencing and assembly.</title>
        <authorList>
            <person name="Kramer G."/>
            <person name="Nodwell J."/>
        </authorList>
    </citation>
    <scope>NUCLEOTIDE SEQUENCE</scope>
    <source>
        <strain evidence="8">ATCC 34498</strain>
    </source>
</reference>
<evidence type="ECO:0000313" key="9">
    <source>
        <dbReference type="Proteomes" id="UP000785200"/>
    </source>
</evidence>
<dbReference type="PANTHER" id="PTHR11474:SF32">
    <property type="entry name" value="TYROSINASE"/>
    <property type="match status" value="1"/>
</dbReference>
<keyword evidence="2" id="KW-0479">Metal-binding</keyword>
<evidence type="ECO:0000256" key="4">
    <source>
        <dbReference type="ARBA" id="ARBA00023033"/>
    </source>
</evidence>
<evidence type="ECO:0000256" key="5">
    <source>
        <dbReference type="SAM" id="SignalP"/>
    </source>
</evidence>
<keyword evidence="3" id="KW-0560">Oxidoreductase</keyword>
<dbReference type="Gene3D" id="2.60.310.20">
    <property type="match status" value="1"/>
</dbReference>
<accession>A0A9P6VMU7</accession>
<feature type="domain" description="Tyrosinase copper-binding" evidence="7">
    <location>
        <begin position="335"/>
        <end position="346"/>
    </location>
</feature>
<keyword evidence="4 8" id="KW-0503">Monooxygenase</keyword>
<evidence type="ECO:0000256" key="2">
    <source>
        <dbReference type="ARBA" id="ARBA00022723"/>
    </source>
</evidence>
<dbReference type="InterPro" id="IPR002227">
    <property type="entry name" value="Tyrosinase_Cu-bd"/>
</dbReference>
<evidence type="ECO:0000256" key="1">
    <source>
        <dbReference type="ARBA" id="ARBA00001973"/>
    </source>
</evidence>
<evidence type="ECO:0000256" key="3">
    <source>
        <dbReference type="ARBA" id="ARBA00023002"/>
    </source>
</evidence>
<dbReference type="Proteomes" id="UP000785200">
    <property type="component" value="Unassembled WGS sequence"/>
</dbReference>
<feature type="chain" id="PRO_5040508436" evidence="5">
    <location>
        <begin position="25"/>
        <end position="603"/>
    </location>
</feature>
<keyword evidence="5" id="KW-0732">Signal</keyword>
<dbReference type="SUPFAM" id="SSF48056">
    <property type="entry name" value="Di-copper centre-containing domain"/>
    <property type="match status" value="1"/>
</dbReference>
<dbReference type="GO" id="GO:0046872">
    <property type="term" value="F:metal ion binding"/>
    <property type="evidence" value="ECO:0007669"/>
    <property type="project" value="UniProtKB-KW"/>
</dbReference>
<dbReference type="Pfam" id="PF00264">
    <property type="entry name" value="Tyrosinase"/>
    <property type="match status" value="1"/>
</dbReference>
<dbReference type="PRINTS" id="PR00092">
    <property type="entry name" value="TYROSINASE"/>
</dbReference>